<feature type="transmembrane region" description="Helical" evidence="1">
    <location>
        <begin position="153"/>
        <end position="170"/>
    </location>
</feature>
<evidence type="ECO:0000256" key="1">
    <source>
        <dbReference type="SAM" id="Phobius"/>
    </source>
</evidence>
<dbReference type="EMBL" id="BAABAU010000004">
    <property type="protein sequence ID" value="GAA4267215.1"/>
    <property type="molecule type" value="Genomic_DNA"/>
</dbReference>
<feature type="transmembrane region" description="Helical" evidence="1">
    <location>
        <begin position="21"/>
        <end position="54"/>
    </location>
</feature>
<comment type="caution">
    <text evidence="3">The sequence shown here is derived from an EMBL/GenBank/DDBJ whole genome shotgun (WGS) entry which is preliminary data.</text>
</comment>
<dbReference type="Pfam" id="PF02517">
    <property type="entry name" value="Rce1-like"/>
    <property type="match status" value="1"/>
</dbReference>
<keyword evidence="1" id="KW-1133">Transmembrane helix</keyword>
<dbReference type="Proteomes" id="UP001501594">
    <property type="component" value="Unassembled WGS sequence"/>
</dbReference>
<keyword evidence="4" id="KW-1185">Reference proteome</keyword>
<feature type="transmembrane region" description="Helical" evidence="1">
    <location>
        <begin position="268"/>
        <end position="288"/>
    </location>
</feature>
<feature type="transmembrane region" description="Helical" evidence="1">
    <location>
        <begin position="190"/>
        <end position="207"/>
    </location>
</feature>
<proteinExistence type="predicted"/>
<evidence type="ECO:0000259" key="2">
    <source>
        <dbReference type="Pfam" id="PF02517"/>
    </source>
</evidence>
<gene>
    <name evidence="3" type="ORF">GCM10022256_28270</name>
</gene>
<evidence type="ECO:0000313" key="4">
    <source>
        <dbReference type="Proteomes" id="UP001501594"/>
    </source>
</evidence>
<keyword evidence="1" id="KW-0812">Transmembrane</keyword>
<dbReference type="RefSeq" id="WP_344797313.1">
    <property type="nucleotide sequence ID" value="NZ_BAABAU010000004.1"/>
</dbReference>
<name>A0ABP8E4P1_9MICO</name>
<dbReference type="InterPro" id="IPR003675">
    <property type="entry name" value="Rce1/LyrA-like_dom"/>
</dbReference>
<feature type="domain" description="CAAX prenyl protease 2/Lysostaphin resistance protein A-like" evidence="2">
    <location>
        <begin position="160"/>
        <end position="249"/>
    </location>
</feature>
<feature type="transmembrane region" description="Helical" evidence="1">
    <location>
        <begin position="74"/>
        <end position="98"/>
    </location>
</feature>
<organism evidence="3 4">
    <name type="scientific">Frondihabitans peucedani</name>
    <dbReference type="NCBI Taxonomy" id="598626"/>
    <lineage>
        <taxon>Bacteria</taxon>
        <taxon>Bacillati</taxon>
        <taxon>Actinomycetota</taxon>
        <taxon>Actinomycetes</taxon>
        <taxon>Micrococcales</taxon>
        <taxon>Microbacteriaceae</taxon>
        <taxon>Frondihabitans</taxon>
    </lineage>
</organism>
<protein>
    <recommendedName>
        <fullName evidence="2">CAAX prenyl protease 2/Lysostaphin resistance protein A-like domain-containing protein</fullName>
    </recommendedName>
</protein>
<feature type="transmembrane region" description="Helical" evidence="1">
    <location>
        <begin position="213"/>
        <end position="231"/>
    </location>
</feature>
<evidence type="ECO:0000313" key="3">
    <source>
        <dbReference type="EMBL" id="GAA4267215.1"/>
    </source>
</evidence>
<sequence>MNLAYHRLFRARTTYRWWKPVVALIVGAGFYYALLLAYQEVFLLLIGGFAGTAARDAFLAAWQHNQQDASRPLVLLFTLGSISMMLPAVVIAVRLLGLGSFGTVSSVVGRLRWRWLARCILPGLVFIGLSVGLSLAVPASWQGPQTSSGTATPLPALIVSIVLILVFVPLQATGEEFAFRGFGTQTIGSWIRPPVFAIVLPTAAFALAHDYNVWGRLDVAALGVSFAYLTWRTGGLEAGIVGHVLNNLLVFLLAAPTVATAQSDGTPAGAAITVVTSAVYVLLVTWMARRHEPERVTPVDGPAFPSVVPRKLLG</sequence>
<reference evidence="4" key="1">
    <citation type="journal article" date="2019" name="Int. J. Syst. Evol. Microbiol.">
        <title>The Global Catalogue of Microorganisms (GCM) 10K type strain sequencing project: providing services to taxonomists for standard genome sequencing and annotation.</title>
        <authorList>
            <consortium name="The Broad Institute Genomics Platform"/>
            <consortium name="The Broad Institute Genome Sequencing Center for Infectious Disease"/>
            <person name="Wu L."/>
            <person name="Ma J."/>
        </authorList>
    </citation>
    <scope>NUCLEOTIDE SEQUENCE [LARGE SCALE GENOMIC DNA]</scope>
    <source>
        <strain evidence="4">JCM 17442</strain>
    </source>
</reference>
<keyword evidence="1" id="KW-0472">Membrane</keyword>
<accession>A0ABP8E4P1</accession>
<feature type="transmembrane region" description="Helical" evidence="1">
    <location>
        <begin position="243"/>
        <end position="262"/>
    </location>
</feature>
<feature type="transmembrane region" description="Helical" evidence="1">
    <location>
        <begin position="119"/>
        <end position="141"/>
    </location>
</feature>